<reference evidence="6" key="1">
    <citation type="submission" date="2025-08" db="UniProtKB">
        <authorList>
            <consortium name="Ensembl"/>
        </authorList>
    </citation>
    <scope>IDENTIFICATION</scope>
</reference>
<proteinExistence type="predicted"/>
<accession>A0A8D0FU35</accession>
<evidence type="ECO:0000313" key="6">
    <source>
        <dbReference type="Ensembl" id="ENSSOCP00000020311.1"/>
    </source>
</evidence>
<protein>
    <recommendedName>
        <fullName evidence="8">Solute carrier family 22 member 13</fullName>
    </recommendedName>
</protein>
<evidence type="ECO:0000256" key="5">
    <source>
        <dbReference type="SAM" id="Phobius"/>
    </source>
</evidence>
<evidence type="ECO:0000256" key="1">
    <source>
        <dbReference type="ARBA" id="ARBA00004141"/>
    </source>
</evidence>
<evidence type="ECO:0000256" key="3">
    <source>
        <dbReference type="ARBA" id="ARBA00022989"/>
    </source>
</evidence>
<feature type="transmembrane region" description="Helical" evidence="5">
    <location>
        <begin position="88"/>
        <end position="106"/>
    </location>
</feature>
<feature type="transmembrane region" description="Helical" evidence="5">
    <location>
        <begin position="61"/>
        <end position="81"/>
    </location>
</feature>
<evidence type="ECO:0000256" key="4">
    <source>
        <dbReference type="ARBA" id="ARBA00023136"/>
    </source>
</evidence>
<keyword evidence="4 5" id="KW-0472">Membrane</keyword>
<dbReference type="InterPro" id="IPR036259">
    <property type="entry name" value="MFS_trans_sf"/>
</dbReference>
<dbReference type="GO" id="GO:0016020">
    <property type="term" value="C:membrane"/>
    <property type="evidence" value="ECO:0007669"/>
    <property type="project" value="UniProtKB-SubCell"/>
</dbReference>
<sequence>VYVAFRCVVGASDALALRQTNVVTQDAITKDSPACFGKSDPEPSFFFSATEWAGVSSRPKAVLISHCFFAVGQMILAGLSYGIRNWRLLEIAGSAPVFALFFYIWVLPESARWLVTKGRIEEAKKVLQKAASINKRTIPPGLLEQVPVMTWGTACCLQRLPSALGLVYYGLSLNVTSFGLDIYLTQLAFGVVELAARYSCIFLLQWFGRKKTQAVVLLLSEIPLQRLLSLLLPSDQPVATTVLAIIGKFTATASFSTSYVYTAELFPTVIRQTGVGLCSMSARVAGIMAPLIRLLGQYHRAIPMAIFGSAPMVGGLLCFLLPETRGTDLVDDIGVATPQLRWVPRALDLRKKKSKGENLRQR</sequence>
<dbReference type="Proteomes" id="UP000694551">
    <property type="component" value="Unplaced"/>
</dbReference>
<comment type="subcellular location">
    <subcellularLocation>
        <location evidence="1">Membrane</location>
        <topology evidence="1">Multi-pass membrane protein</topology>
    </subcellularLocation>
</comment>
<evidence type="ECO:0008006" key="8">
    <source>
        <dbReference type="Google" id="ProtNLM"/>
    </source>
</evidence>
<dbReference type="GO" id="GO:0022857">
    <property type="term" value="F:transmembrane transporter activity"/>
    <property type="evidence" value="ECO:0007669"/>
    <property type="project" value="InterPro"/>
</dbReference>
<evidence type="ECO:0000313" key="7">
    <source>
        <dbReference type="Proteomes" id="UP000694551"/>
    </source>
</evidence>
<feature type="transmembrane region" description="Helical" evidence="5">
    <location>
        <begin position="182"/>
        <end position="207"/>
    </location>
</feature>
<keyword evidence="3 5" id="KW-1133">Transmembrane helix</keyword>
<reference evidence="6" key="2">
    <citation type="submission" date="2025-09" db="UniProtKB">
        <authorList>
            <consortium name="Ensembl"/>
        </authorList>
    </citation>
    <scope>IDENTIFICATION</scope>
</reference>
<dbReference type="Pfam" id="PF00083">
    <property type="entry name" value="Sugar_tr"/>
    <property type="match status" value="1"/>
</dbReference>
<keyword evidence="2 5" id="KW-0812">Transmembrane</keyword>
<dbReference type="AlphaFoldDB" id="A0A8D0FU35"/>
<dbReference type="SUPFAM" id="SSF103473">
    <property type="entry name" value="MFS general substrate transporter"/>
    <property type="match status" value="1"/>
</dbReference>
<dbReference type="InterPro" id="IPR005828">
    <property type="entry name" value="MFS_sugar_transport-like"/>
</dbReference>
<evidence type="ECO:0000256" key="2">
    <source>
        <dbReference type="ARBA" id="ARBA00022692"/>
    </source>
</evidence>
<name>A0A8D0FU35_STROC</name>
<dbReference type="Gene3D" id="1.20.1250.20">
    <property type="entry name" value="MFS general substrate transporter like domains"/>
    <property type="match status" value="1"/>
</dbReference>
<keyword evidence="7" id="KW-1185">Reference proteome</keyword>
<dbReference type="PANTHER" id="PTHR24064">
    <property type="entry name" value="SOLUTE CARRIER FAMILY 22 MEMBER"/>
    <property type="match status" value="1"/>
</dbReference>
<organism evidence="6 7">
    <name type="scientific">Strix occidentalis caurina</name>
    <name type="common">northern spotted owl</name>
    <dbReference type="NCBI Taxonomy" id="311401"/>
    <lineage>
        <taxon>Eukaryota</taxon>
        <taxon>Metazoa</taxon>
        <taxon>Chordata</taxon>
        <taxon>Craniata</taxon>
        <taxon>Vertebrata</taxon>
        <taxon>Euteleostomi</taxon>
        <taxon>Archelosauria</taxon>
        <taxon>Archosauria</taxon>
        <taxon>Dinosauria</taxon>
        <taxon>Saurischia</taxon>
        <taxon>Theropoda</taxon>
        <taxon>Coelurosauria</taxon>
        <taxon>Aves</taxon>
        <taxon>Neognathae</taxon>
        <taxon>Neoaves</taxon>
        <taxon>Telluraves</taxon>
        <taxon>Strigiformes</taxon>
        <taxon>Strigidae</taxon>
        <taxon>Strix</taxon>
    </lineage>
</organism>
<dbReference type="Ensembl" id="ENSSOCT00000020824.1">
    <property type="protein sequence ID" value="ENSSOCP00000020311.1"/>
    <property type="gene ID" value="ENSSOCG00000015059.1"/>
</dbReference>